<reference evidence="1 2" key="1">
    <citation type="journal article" date="2019" name="Emerg. Microbes Infect.">
        <title>Comprehensive subspecies identification of 175 nontuberculous mycobacteria species based on 7547 genomic profiles.</title>
        <authorList>
            <person name="Matsumoto Y."/>
            <person name="Kinjo T."/>
            <person name="Motooka D."/>
            <person name="Nabeya D."/>
            <person name="Jung N."/>
            <person name="Uechi K."/>
            <person name="Horii T."/>
            <person name="Iida T."/>
            <person name="Fujita J."/>
            <person name="Nakamura S."/>
        </authorList>
    </citation>
    <scope>NUCLEOTIDE SEQUENCE [LARGE SCALE GENOMIC DNA]</scope>
    <source>
        <strain evidence="1 2">JCM 15653</strain>
    </source>
</reference>
<keyword evidence="2" id="KW-1185">Reference proteome</keyword>
<organism evidence="1 2">
    <name type="scientific">Mycolicibacterium boenickei</name>
    <dbReference type="NCBI Taxonomy" id="146017"/>
    <lineage>
        <taxon>Bacteria</taxon>
        <taxon>Bacillati</taxon>
        <taxon>Actinomycetota</taxon>
        <taxon>Actinomycetes</taxon>
        <taxon>Mycobacteriales</taxon>
        <taxon>Mycobacteriaceae</taxon>
        <taxon>Mycolicibacterium</taxon>
    </lineage>
</organism>
<accession>A0ABM7IQZ7</accession>
<evidence type="ECO:0000313" key="1">
    <source>
        <dbReference type="EMBL" id="BBX89224.1"/>
    </source>
</evidence>
<sequence length="125" mass="14158">MANARLEFAEVTIYVMACVDESDWPFATPVNIAAFTTRQVLEDGLPILTVFHDHQGEWQFVCETPDPVREIKLACMGCVVGADPSLRALADLPVGWLAFRPSPEHEWYREEMPPDEVEDDSTLHR</sequence>
<dbReference type="EMBL" id="AP022579">
    <property type="protein sequence ID" value="BBX89224.1"/>
    <property type="molecule type" value="Genomic_DNA"/>
</dbReference>
<protein>
    <submittedName>
        <fullName evidence="1">Uncharacterized protein</fullName>
    </submittedName>
</protein>
<evidence type="ECO:0000313" key="2">
    <source>
        <dbReference type="Proteomes" id="UP000466683"/>
    </source>
</evidence>
<gene>
    <name evidence="1" type="ORF">MBOE_08730</name>
</gene>
<name>A0ABM7IQZ7_9MYCO</name>
<proteinExistence type="predicted"/>
<dbReference type="Proteomes" id="UP000466683">
    <property type="component" value="Chromosome"/>
</dbReference>